<sequence>MKPSESRGSIAAVDPDVVGAADQQHRWGDVVDPADTGERASLSASCAGTSGSPMYLALGHDESAAHSRKLL</sequence>
<name>A0ABV1K7L0_9PSEU</name>
<reference evidence="1 2" key="1">
    <citation type="submission" date="2024-03" db="EMBL/GenBank/DDBJ databases">
        <title>Draft genome sequence of Pseudonocardia nematodicida JCM 31783.</title>
        <authorList>
            <person name="Butdee W."/>
            <person name="Duangmal K."/>
        </authorList>
    </citation>
    <scope>NUCLEOTIDE SEQUENCE [LARGE SCALE GENOMIC DNA]</scope>
    <source>
        <strain evidence="1 2">JCM 31783</strain>
    </source>
</reference>
<proteinExistence type="predicted"/>
<gene>
    <name evidence="1" type="ORF">WIS52_08370</name>
</gene>
<evidence type="ECO:0000313" key="2">
    <source>
        <dbReference type="Proteomes" id="UP001494902"/>
    </source>
</evidence>
<protein>
    <submittedName>
        <fullName evidence="1">Uncharacterized protein</fullName>
    </submittedName>
</protein>
<accession>A0ABV1K7L0</accession>
<keyword evidence="2" id="KW-1185">Reference proteome</keyword>
<dbReference type="Proteomes" id="UP001494902">
    <property type="component" value="Unassembled WGS sequence"/>
</dbReference>
<organism evidence="1 2">
    <name type="scientific">Pseudonocardia nematodicida</name>
    <dbReference type="NCBI Taxonomy" id="1206997"/>
    <lineage>
        <taxon>Bacteria</taxon>
        <taxon>Bacillati</taxon>
        <taxon>Actinomycetota</taxon>
        <taxon>Actinomycetes</taxon>
        <taxon>Pseudonocardiales</taxon>
        <taxon>Pseudonocardiaceae</taxon>
        <taxon>Pseudonocardia</taxon>
    </lineage>
</organism>
<dbReference type="EMBL" id="JBEDNQ010000003">
    <property type="protein sequence ID" value="MEQ3550482.1"/>
    <property type="molecule type" value="Genomic_DNA"/>
</dbReference>
<dbReference type="RefSeq" id="WP_349297563.1">
    <property type="nucleotide sequence ID" value="NZ_JBEDNQ010000003.1"/>
</dbReference>
<evidence type="ECO:0000313" key="1">
    <source>
        <dbReference type="EMBL" id="MEQ3550482.1"/>
    </source>
</evidence>
<comment type="caution">
    <text evidence="1">The sequence shown here is derived from an EMBL/GenBank/DDBJ whole genome shotgun (WGS) entry which is preliminary data.</text>
</comment>